<dbReference type="Proteomes" id="UP000291422">
    <property type="component" value="Unassembled WGS sequence"/>
</dbReference>
<feature type="compositionally biased region" description="Basic and acidic residues" evidence="1">
    <location>
        <begin position="393"/>
        <end position="419"/>
    </location>
</feature>
<organism evidence="2 3">
    <name type="scientific">Alternaria alternata</name>
    <name type="common">Alternaria rot fungus</name>
    <name type="synonym">Torula alternata</name>
    <dbReference type="NCBI Taxonomy" id="5599"/>
    <lineage>
        <taxon>Eukaryota</taxon>
        <taxon>Fungi</taxon>
        <taxon>Dikarya</taxon>
        <taxon>Ascomycota</taxon>
        <taxon>Pezizomycotina</taxon>
        <taxon>Dothideomycetes</taxon>
        <taxon>Pleosporomycetidae</taxon>
        <taxon>Pleosporales</taxon>
        <taxon>Pleosporineae</taxon>
        <taxon>Pleosporaceae</taxon>
        <taxon>Alternaria</taxon>
        <taxon>Alternaria sect. Alternaria</taxon>
        <taxon>Alternaria alternata complex</taxon>
    </lineage>
</organism>
<reference evidence="3" key="1">
    <citation type="journal article" date="2019" name="bioRxiv">
        <title>Genomics, evolutionary history and diagnostics of the Alternaria alternata species group including apple and Asian pear pathotypes.</title>
        <authorList>
            <person name="Armitage A.D."/>
            <person name="Cockerton H.M."/>
            <person name="Sreenivasaprasad S."/>
            <person name="Woodhall J.W."/>
            <person name="Lane C.R."/>
            <person name="Harrison R.J."/>
            <person name="Clarkson J.P."/>
        </authorList>
    </citation>
    <scope>NUCLEOTIDE SEQUENCE [LARGE SCALE GENOMIC DNA]</scope>
    <source>
        <strain evidence="3">FERA 1177</strain>
    </source>
</reference>
<dbReference type="EMBL" id="PDXD01000102">
    <property type="protein sequence ID" value="RYN61646.1"/>
    <property type="molecule type" value="Genomic_DNA"/>
</dbReference>
<feature type="region of interest" description="Disordered" evidence="1">
    <location>
        <begin position="363"/>
        <end position="471"/>
    </location>
</feature>
<evidence type="ECO:0000313" key="2">
    <source>
        <dbReference type="EMBL" id="RYN61646.1"/>
    </source>
</evidence>
<protein>
    <submittedName>
        <fullName evidence="2">Uncharacterized protein</fullName>
    </submittedName>
</protein>
<comment type="caution">
    <text evidence="2">The sequence shown here is derived from an EMBL/GenBank/DDBJ whole genome shotgun (WGS) entry which is preliminary data.</text>
</comment>
<accession>A0A4Q4MXB8</accession>
<dbReference type="AlphaFoldDB" id="A0A4Q4MXB8"/>
<dbReference type="Pfam" id="PF12520">
    <property type="entry name" value="DUF3723"/>
    <property type="match status" value="1"/>
</dbReference>
<sequence length="645" mass="72407">MPPSALVSANANQKQEAENYIWAIVDQWKEITLNWTSSIMQCMDFNSISELQSRAPFWSKTDLKFVNDGFEERRIFPLLLEPALREKVKSVVCSQGPILTLQTFAQDARLLESRVHASLKDLVLGLGKSTLRTRICGILAEEVERISHKSLLPNPIDANRQALFRRCYQHIFLHAIRNKTSITRMHISTLVNQELNSLPTHERESTLQSQLTEKELIATQAPADNPPDIEADIESRHGTSLFNDATATKHLYYDYINDSCVSSSTLTQSSMAKHIVRVFLLGRAGFEQTQMLTSSLPTSIVQSVSPVAQSTPFDTSPISACASQSVHSMDSSTYTAAPITRSVPRRRAKVSKTAIESMAASLLDPERLPASPSPTSNRITAKRSASVAMLDTPPEKSTDDPRPVKQLRREGSYREEERNAVLPKTADPQYRRCSDSARNAPSPVLSTVSPSVYSVDGGPSIPQPYDGQSSRDIDKKRKVLYRLNQEQQAYVNLIGVYPWSDQLVHSGSRSTTAVSCSPYTSYLTTLPQPAAIGPKLRIPRIEFGEQPQATDAHGEIPKYVVYRSFWHDKSFLRIPRTRQSTIKFVENQQKHDDGSTFLYYQNRKDEHADDKNKLKIAVNAEQLDQAIERFRILTVYVKSDRLGRA</sequence>
<evidence type="ECO:0000256" key="1">
    <source>
        <dbReference type="SAM" id="MobiDB-lite"/>
    </source>
</evidence>
<dbReference type="InterPro" id="IPR022198">
    <property type="entry name" value="DUF3723"/>
</dbReference>
<feature type="compositionally biased region" description="Low complexity" evidence="1">
    <location>
        <begin position="441"/>
        <end position="455"/>
    </location>
</feature>
<proteinExistence type="predicted"/>
<evidence type="ECO:0000313" key="3">
    <source>
        <dbReference type="Proteomes" id="UP000291422"/>
    </source>
</evidence>
<name>A0A4Q4MXB8_ALTAL</name>
<gene>
    <name evidence="2" type="ORF">AA0117_g12946</name>
</gene>